<comment type="caution">
    <text evidence="1">The sequence shown here is derived from an EMBL/GenBank/DDBJ whole genome shotgun (WGS) entry which is preliminary data.</text>
</comment>
<reference evidence="1 2" key="1">
    <citation type="submission" date="2024-07" db="EMBL/GenBank/DDBJ databases">
        <title>Draft Genome Sequence of Ferrimicrobium acidiphilum Strain YE2023, Isolated from a Pulp of Bioleach Reactor.</title>
        <authorList>
            <person name="Elkina Y.A."/>
            <person name="Bulaeva A.G."/>
            <person name="Beletsky A.V."/>
            <person name="Mardanov A.V."/>
        </authorList>
    </citation>
    <scope>NUCLEOTIDE SEQUENCE [LARGE SCALE GENOMIC DNA]</scope>
    <source>
        <strain evidence="1 2">YE2023</strain>
    </source>
</reference>
<sequence length="472" mass="53020">MLEQMQDSYSATGIDGDRLSVGVRRLIGIQTARQRLDTELYSMRQLVKSMQISKSVPAEMRQLAKEIGDDRRRQAERAARQLDQQLRDDLDRVSEGEKGVATVDAADPSRVVIPPEVLVVYRLDQVGSSRIAEFQRDLEDACDGDPAAVYYAISYFHWIKREDPMNVLRRSLLPILVSDFEEFLAALVRVRYLSSVVQSASIYDDVEKAVKMGKDVVSGGTQEWCNAVAEMIDLRIDTLIGKDWERICEIFARRNAIIHADGRVDTRYLGRIAGQTSAQPPLGSVLVCDEDYSDAAIQLLEGLADVLAVAFAARLTPGVDGLPDFAMQPVFRALQAEHWSQAKFMADAGLQDMPDDHLHHELRVNRWMARKMLAGENQGELHEEIEVWSPPTGSSKFALAKSILLEDENGAVNALKECGATGQAAIAKLKGWPLVVYMCQQSEWFKKEFDLACFGRHKKQVQPSRRKTKRRK</sequence>
<dbReference type="Proteomes" id="UP001560267">
    <property type="component" value="Unassembled WGS sequence"/>
</dbReference>
<organism evidence="1 2">
    <name type="scientific">Ferrimicrobium acidiphilum</name>
    <dbReference type="NCBI Taxonomy" id="121039"/>
    <lineage>
        <taxon>Bacteria</taxon>
        <taxon>Bacillati</taxon>
        <taxon>Actinomycetota</taxon>
        <taxon>Acidimicrobiia</taxon>
        <taxon>Acidimicrobiales</taxon>
        <taxon>Acidimicrobiaceae</taxon>
        <taxon>Ferrimicrobium</taxon>
    </lineage>
</organism>
<evidence type="ECO:0000313" key="2">
    <source>
        <dbReference type="Proteomes" id="UP001560267"/>
    </source>
</evidence>
<gene>
    <name evidence="1" type="ORF">AB6A68_01035</name>
</gene>
<evidence type="ECO:0008006" key="3">
    <source>
        <dbReference type="Google" id="ProtNLM"/>
    </source>
</evidence>
<keyword evidence="2" id="KW-1185">Reference proteome</keyword>
<accession>A0ABV3Y1R7</accession>
<proteinExistence type="predicted"/>
<protein>
    <recommendedName>
        <fullName evidence="3">Apea-like HEPN domain-containing protein</fullName>
    </recommendedName>
</protein>
<dbReference type="EMBL" id="JBFSHR010000002">
    <property type="protein sequence ID" value="MEX6428429.1"/>
    <property type="molecule type" value="Genomic_DNA"/>
</dbReference>
<name>A0ABV3Y1R7_9ACTN</name>
<evidence type="ECO:0000313" key="1">
    <source>
        <dbReference type="EMBL" id="MEX6428429.1"/>
    </source>
</evidence>